<protein>
    <submittedName>
        <fullName evidence="2">Uncharacterized protein</fullName>
    </submittedName>
</protein>
<accession>A0A8H9HIX4</accession>
<evidence type="ECO:0000256" key="1">
    <source>
        <dbReference type="SAM" id="MobiDB-lite"/>
    </source>
</evidence>
<feature type="region of interest" description="Disordered" evidence="1">
    <location>
        <begin position="1"/>
        <end position="172"/>
    </location>
</feature>
<gene>
    <name evidence="2" type="ORF">GCM10010227_24070</name>
</gene>
<proteinExistence type="predicted"/>
<organism evidence="2 3">
    <name type="scientific">Streptomyces gougerotii</name>
    <dbReference type="NCBI Taxonomy" id="53448"/>
    <lineage>
        <taxon>Bacteria</taxon>
        <taxon>Bacillati</taxon>
        <taxon>Actinomycetota</taxon>
        <taxon>Actinomycetes</taxon>
        <taxon>Kitasatosporales</taxon>
        <taxon>Streptomycetaceae</taxon>
        <taxon>Streptomyces</taxon>
        <taxon>Streptomyces diastaticus group</taxon>
    </lineage>
</organism>
<evidence type="ECO:0000313" key="3">
    <source>
        <dbReference type="Proteomes" id="UP000660975"/>
    </source>
</evidence>
<dbReference type="EMBL" id="BMSC01000005">
    <property type="protein sequence ID" value="GGU69280.1"/>
    <property type="molecule type" value="Genomic_DNA"/>
</dbReference>
<sequence length="192" mass="20667">MAGHVARHCLTGGPSVPRGEPEGRARADVRARPFRVPWRTARGGTGRRTPWEGEGATAAARWGGQAADGPPGRHGPEPPPSDRHRGERPGERPGGRRAGGRRPWQKRRRGPPRARNPVRRCGRALPRGRHPVLGAGALAVVRSRPPRERLLPASPPPRAALRAAASGRTPRGLARRKVVRAFVCGPSRVTKS</sequence>
<evidence type="ECO:0000313" key="2">
    <source>
        <dbReference type="EMBL" id="GGU69280.1"/>
    </source>
</evidence>
<reference evidence="2" key="2">
    <citation type="submission" date="2020-09" db="EMBL/GenBank/DDBJ databases">
        <authorList>
            <person name="Sun Q."/>
            <person name="Ohkuma M."/>
        </authorList>
    </citation>
    <scope>NUCLEOTIDE SEQUENCE</scope>
    <source>
        <strain evidence="2">JCM 4136</strain>
    </source>
</reference>
<dbReference type="AlphaFoldDB" id="A0A8H9HIX4"/>
<reference evidence="2" key="1">
    <citation type="journal article" date="2014" name="Int. J. Syst. Evol. Microbiol.">
        <title>Complete genome sequence of Corynebacterium casei LMG S-19264T (=DSM 44701T), isolated from a smear-ripened cheese.</title>
        <authorList>
            <consortium name="US DOE Joint Genome Institute (JGI-PGF)"/>
            <person name="Walter F."/>
            <person name="Albersmeier A."/>
            <person name="Kalinowski J."/>
            <person name="Ruckert C."/>
        </authorList>
    </citation>
    <scope>NUCLEOTIDE SEQUENCE</scope>
    <source>
        <strain evidence="2">JCM 4136</strain>
    </source>
</reference>
<feature type="compositionally biased region" description="Basic residues" evidence="1">
    <location>
        <begin position="98"/>
        <end position="130"/>
    </location>
</feature>
<feature type="compositionally biased region" description="Basic and acidic residues" evidence="1">
    <location>
        <begin position="74"/>
        <end position="94"/>
    </location>
</feature>
<name>A0A8H9HIX4_9ACTN</name>
<dbReference type="Proteomes" id="UP000660975">
    <property type="component" value="Unassembled WGS sequence"/>
</dbReference>
<feature type="compositionally biased region" description="Basic and acidic residues" evidence="1">
    <location>
        <begin position="19"/>
        <end position="31"/>
    </location>
</feature>
<feature type="compositionally biased region" description="Low complexity" evidence="1">
    <location>
        <begin position="55"/>
        <end position="70"/>
    </location>
</feature>
<comment type="caution">
    <text evidence="2">The sequence shown here is derived from an EMBL/GenBank/DDBJ whole genome shotgun (WGS) entry which is preliminary data.</text>
</comment>